<name>A0AAV9SKF9_9TELE</name>
<dbReference type="EMBL" id="JAHHUM010000293">
    <property type="protein sequence ID" value="KAK5621770.1"/>
    <property type="molecule type" value="Genomic_DNA"/>
</dbReference>
<feature type="region of interest" description="Disordered" evidence="1">
    <location>
        <begin position="31"/>
        <end position="74"/>
    </location>
</feature>
<organism evidence="2 3">
    <name type="scientific">Crenichthys baileyi</name>
    <name type="common">White River springfish</name>
    <dbReference type="NCBI Taxonomy" id="28760"/>
    <lineage>
        <taxon>Eukaryota</taxon>
        <taxon>Metazoa</taxon>
        <taxon>Chordata</taxon>
        <taxon>Craniata</taxon>
        <taxon>Vertebrata</taxon>
        <taxon>Euteleostomi</taxon>
        <taxon>Actinopterygii</taxon>
        <taxon>Neopterygii</taxon>
        <taxon>Teleostei</taxon>
        <taxon>Neoteleostei</taxon>
        <taxon>Acanthomorphata</taxon>
        <taxon>Ovalentaria</taxon>
        <taxon>Atherinomorphae</taxon>
        <taxon>Cyprinodontiformes</taxon>
        <taxon>Goodeidae</taxon>
        <taxon>Crenichthys</taxon>
    </lineage>
</organism>
<evidence type="ECO:0000313" key="3">
    <source>
        <dbReference type="Proteomes" id="UP001311232"/>
    </source>
</evidence>
<evidence type="ECO:0000256" key="1">
    <source>
        <dbReference type="SAM" id="MobiDB-lite"/>
    </source>
</evidence>
<gene>
    <name evidence="2" type="ORF">CRENBAI_015266</name>
</gene>
<proteinExistence type="predicted"/>
<comment type="caution">
    <text evidence="2">The sequence shown here is derived from an EMBL/GenBank/DDBJ whole genome shotgun (WGS) entry which is preliminary data.</text>
</comment>
<sequence length="237" mass="25543">MSNHLPTARQISSTLYGELAPTLMPFFRVSVEKQDVEEEEDKDREEQEKEVQGQEQEEDKSQDPEETVATAAAGAAAATAGAAAADSELLGVTRDPLSWLKSTRLQILSYRGRTGGDRPCTLALGADRDVLSAFQVERLVLKATEKGVEQQAGKAETAAAATVELRAIVGLLILAGTFHSRESQPVGRGKWTGHGIQGLRSALGPGEVRRLEHPKQFSYGQCRDLIAAEMLAAFVEA</sequence>
<dbReference type="Proteomes" id="UP001311232">
    <property type="component" value="Unassembled WGS sequence"/>
</dbReference>
<protein>
    <submittedName>
        <fullName evidence="2">Uncharacterized protein</fullName>
    </submittedName>
</protein>
<keyword evidence="3" id="KW-1185">Reference proteome</keyword>
<feature type="compositionally biased region" description="Acidic residues" evidence="1">
    <location>
        <begin position="55"/>
        <end position="66"/>
    </location>
</feature>
<reference evidence="2 3" key="1">
    <citation type="submission" date="2021-06" db="EMBL/GenBank/DDBJ databases">
        <authorList>
            <person name="Palmer J.M."/>
        </authorList>
    </citation>
    <scope>NUCLEOTIDE SEQUENCE [LARGE SCALE GENOMIC DNA]</scope>
    <source>
        <strain evidence="2 3">MEX-2019</strain>
        <tissue evidence="2">Muscle</tissue>
    </source>
</reference>
<accession>A0AAV9SKF9</accession>
<dbReference type="AlphaFoldDB" id="A0AAV9SKF9"/>
<evidence type="ECO:0000313" key="2">
    <source>
        <dbReference type="EMBL" id="KAK5621770.1"/>
    </source>
</evidence>